<dbReference type="CDD" id="cd00093">
    <property type="entry name" value="HTH_XRE"/>
    <property type="match status" value="1"/>
</dbReference>
<organism evidence="2 3">
    <name type="scientific">Priestia taiwanensis</name>
    <dbReference type="NCBI Taxonomy" id="1347902"/>
    <lineage>
        <taxon>Bacteria</taxon>
        <taxon>Bacillati</taxon>
        <taxon>Bacillota</taxon>
        <taxon>Bacilli</taxon>
        <taxon>Bacillales</taxon>
        <taxon>Bacillaceae</taxon>
        <taxon>Priestia</taxon>
    </lineage>
</organism>
<proteinExistence type="predicted"/>
<dbReference type="SUPFAM" id="SSF47413">
    <property type="entry name" value="lambda repressor-like DNA-binding domains"/>
    <property type="match status" value="1"/>
</dbReference>
<sequence>MKNRIDEIRKIRGIKKKWLAEQLEVSDKTMDNWTNDRTFPPADLLYKMATLLRCSVYDLYILDENIEVFPVSFPVHISQK</sequence>
<dbReference type="Gene3D" id="1.10.260.40">
    <property type="entry name" value="lambda repressor-like DNA-binding domains"/>
    <property type="match status" value="1"/>
</dbReference>
<reference evidence="2" key="1">
    <citation type="journal article" date="2014" name="Int. J. Syst. Evol. Microbiol.">
        <title>Complete genome sequence of Corynebacterium casei LMG S-19264T (=DSM 44701T), isolated from a smear-ripened cheese.</title>
        <authorList>
            <consortium name="US DOE Joint Genome Institute (JGI-PGF)"/>
            <person name="Walter F."/>
            <person name="Albersmeier A."/>
            <person name="Kalinowski J."/>
            <person name="Ruckert C."/>
        </authorList>
    </citation>
    <scope>NUCLEOTIDE SEQUENCE</scope>
    <source>
        <strain evidence="2">CGMCC 1.12698</strain>
    </source>
</reference>
<dbReference type="Pfam" id="PF13443">
    <property type="entry name" value="HTH_26"/>
    <property type="match status" value="1"/>
</dbReference>
<dbReference type="GO" id="GO:0003677">
    <property type="term" value="F:DNA binding"/>
    <property type="evidence" value="ECO:0007669"/>
    <property type="project" value="InterPro"/>
</dbReference>
<accession>A0A917EP81</accession>
<evidence type="ECO:0000313" key="2">
    <source>
        <dbReference type="EMBL" id="GGE62119.1"/>
    </source>
</evidence>
<name>A0A917EP81_9BACI</name>
<dbReference type="InterPro" id="IPR010982">
    <property type="entry name" value="Lambda_DNA-bd_dom_sf"/>
</dbReference>
<dbReference type="SMART" id="SM00530">
    <property type="entry name" value="HTH_XRE"/>
    <property type="match status" value="1"/>
</dbReference>
<dbReference type="Proteomes" id="UP000605259">
    <property type="component" value="Unassembled WGS sequence"/>
</dbReference>
<gene>
    <name evidence="2" type="ORF">GCM10007140_10470</name>
</gene>
<keyword evidence="3" id="KW-1185">Reference proteome</keyword>
<evidence type="ECO:0000259" key="1">
    <source>
        <dbReference type="PROSITE" id="PS50943"/>
    </source>
</evidence>
<reference evidence="2" key="2">
    <citation type="submission" date="2020-09" db="EMBL/GenBank/DDBJ databases">
        <authorList>
            <person name="Sun Q."/>
            <person name="Zhou Y."/>
        </authorList>
    </citation>
    <scope>NUCLEOTIDE SEQUENCE</scope>
    <source>
        <strain evidence="2">CGMCC 1.12698</strain>
    </source>
</reference>
<dbReference type="EMBL" id="BMFK01000001">
    <property type="protein sequence ID" value="GGE62119.1"/>
    <property type="molecule type" value="Genomic_DNA"/>
</dbReference>
<feature type="domain" description="HTH cro/C1-type" evidence="1">
    <location>
        <begin position="5"/>
        <end position="59"/>
    </location>
</feature>
<evidence type="ECO:0000313" key="3">
    <source>
        <dbReference type="Proteomes" id="UP000605259"/>
    </source>
</evidence>
<protein>
    <recommendedName>
        <fullName evidence="1">HTH cro/C1-type domain-containing protein</fullName>
    </recommendedName>
</protein>
<dbReference type="AlphaFoldDB" id="A0A917EP81"/>
<dbReference type="RefSeq" id="WP_229722214.1">
    <property type="nucleotide sequence ID" value="NZ_BMFK01000001.1"/>
</dbReference>
<dbReference type="InterPro" id="IPR001387">
    <property type="entry name" value="Cro/C1-type_HTH"/>
</dbReference>
<dbReference type="PROSITE" id="PS50943">
    <property type="entry name" value="HTH_CROC1"/>
    <property type="match status" value="1"/>
</dbReference>
<comment type="caution">
    <text evidence="2">The sequence shown here is derived from an EMBL/GenBank/DDBJ whole genome shotgun (WGS) entry which is preliminary data.</text>
</comment>